<dbReference type="PROSITE" id="PS50928">
    <property type="entry name" value="ABC_TM1"/>
    <property type="match status" value="1"/>
</dbReference>
<dbReference type="EMBL" id="VBAL01000078">
    <property type="protein sequence ID" value="TMJ02519.1"/>
    <property type="molecule type" value="Genomic_DNA"/>
</dbReference>
<evidence type="ECO:0000256" key="4">
    <source>
        <dbReference type="ARBA" id="ARBA00022692"/>
    </source>
</evidence>
<dbReference type="PANTHER" id="PTHR30151:SF0">
    <property type="entry name" value="ABC TRANSPORTER PERMEASE PROTEIN MJ0413-RELATED"/>
    <property type="match status" value="1"/>
</dbReference>
<evidence type="ECO:0000313" key="10">
    <source>
        <dbReference type="Proteomes" id="UP000319353"/>
    </source>
</evidence>
<accession>A0A537L3E4</accession>
<reference evidence="9 10" key="1">
    <citation type="journal article" date="2019" name="Nat. Microbiol.">
        <title>Mediterranean grassland soil C-N compound turnover is dependent on rainfall and depth, and is mediated by genomically divergent microorganisms.</title>
        <authorList>
            <person name="Diamond S."/>
            <person name="Andeer P.F."/>
            <person name="Li Z."/>
            <person name="Crits-Christoph A."/>
            <person name="Burstein D."/>
            <person name="Anantharaman K."/>
            <person name="Lane K.R."/>
            <person name="Thomas B.C."/>
            <person name="Pan C."/>
            <person name="Northen T.R."/>
            <person name="Banfield J.F."/>
        </authorList>
    </citation>
    <scope>NUCLEOTIDE SEQUENCE [LARGE SCALE GENOMIC DNA]</scope>
    <source>
        <strain evidence="9">NP_4</strain>
    </source>
</reference>
<dbReference type="InterPro" id="IPR000515">
    <property type="entry name" value="MetI-like"/>
</dbReference>
<dbReference type="Proteomes" id="UP000319353">
    <property type="component" value="Unassembled WGS sequence"/>
</dbReference>
<keyword evidence="3" id="KW-1003">Cell membrane</keyword>
<dbReference type="Gene3D" id="1.10.3720.10">
    <property type="entry name" value="MetI-like"/>
    <property type="match status" value="1"/>
</dbReference>
<dbReference type="GO" id="GO:0055085">
    <property type="term" value="P:transmembrane transport"/>
    <property type="evidence" value="ECO:0007669"/>
    <property type="project" value="InterPro"/>
</dbReference>
<evidence type="ECO:0000256" key="7">
    <source>
        <dbReference type="RuleBase" id="RU363032"/>
    </source>
</evidence>
<sequence length="272" mass="29856">MVQDTAHSAPPVHAVPRRTPFADLGSWTAFAAFVIVAWEIGSRVYNQPYLLPAPSQIITALREDAPLVLYYAGITTQETVLGFVAGSALALLGAMLFVWLPRALENFLYRAVVTLNSTPFVALASLVVVWFGLGITSKVVIAGLYTFFAVLYHAHKEFISVDPMREYLMDVYNASWLQRMLLLKLPSALPIIFTSLKGGVMAAVNGAIVGELFGAFEGLGYMILDSRYVGNTVRVFLAAVFCTMIGWVLLGIVTVAERLLLPWHVSMARERP</sequence>
<dbReference type="PANTHER" id="PTHR30151">
    <property type="entry name" value="ALKANE SULFONATE ABC TRANSPORTER-RELATED, MEMBRANE SUBUNIT"/>
    <property type="match status" value="1"/>
</dbReference>
<evidence type="ECO:0000256" key="6">
    <source>
        <dbReference type="ARBA" id="ARBA00023136"/>
    </source>
</evidence>
<evidence type="ECO:0000313" key="9">
    <source>
        <dbReference type="EMBL" id="TMJ02519.1"/>
    </source>
</evidence>
<evidence type="ECO:0000256" key="1">
    <source>
        <dbReference type="ARBA" id="ARBA00004651"/>
    </source>
</evidence>
<evidence type="ECO:0000256" key="3">
    <source>
        <dbReference type="ARBA" id="ARBA00022475"/>
    </source>
</evidence>
<gene>
    <name evidence="9" type="ORF">E6H01_06640</name>
</gene>
<comment type="caution">
    <text evidence="9">The sequence shown here is derived from an EMBL/GenBank/DDBJ whole genome shotgun (WGS) entry which is preliminary data.</text>
</comment>
<comment type="subcellular location">
    <subcellularLocation>
        <location evidence="1 7">Cell membrane</location>
        <topology evidence="1 7">Multi-pass membrane protein</topology>
    </subcellularLocation>
</comment>
<organism evidence="9 10">
    <name type="scientific">Candidatus Segetimicrobium genomatis</name>
    <dbReference type="NCBI Taxonomy" id="2569760"/>
    <lineage>
        <taxon>Bacteria</taxon>
        <taxon>Bacillati</taxon>
        <taxon>Candidatus Sysuimicrobiota</taxon>
        <taxon>Candidatus Sysuimicrobiia</taxon>
        <taxon>Candidatus Sysuimicrobiales</taxon>
        <taxon>Candidatus Segetimicrobiaceae</taxon>
        <taxon>Candidatus Segetimicrobium</taxon>
    </lineage>
</organism>
<evidence type="ECO:0000256" key="2">
    <source>
        <dbReference type="ARBA" id="ARBA00022448"/>
    </source>
</evidence>
<dbReference type="SUPFAM" id="SSF161098">
    <property type="entry name" value="MetI-like"/>
    <property type="match status" value="1"/>
</dbReference>
<feature type="transmembrane region" description="Helical" evidence="7">
    <location>
        <begin position="21"/>
        <end position="41"/>
    </location>
</feature>
<name>A0A537L3E4_9BACT</name>
<feature type="transmembrane region" description="Helical" evidence="7">
    <location>
        <begin position="107"/>
        <end position="133"/>
    </location>
</feature>
<feature type="transmembrane region" description="Helical" evidence="7">
    <location>
        <begin position="139"/>
        <end position="155"/>
    </location>
</feature>
<dbReference type="CDD" id="cd06261">
    <property type="entry name" value="TM_PBP2"/>
    <property type="match status" value="1"/>
</dbReference>
<feature type="transmembrane region" description="Helical" evidence="7">
    <location>
        <begin position="80"/>
        <end position="100"/>
    </location>
</feature>
<feature type="transmembrane region" description="Helical" evidence="7">
    <location>
        <begin position="236"/>
        <end position="256"/>
    </location>
</feature>
<keyword evidence="5 7" id="KW-1133">Transmembrane helix</keyword>
<feature type="transmembrane region" description="Helical" evidence="7">
    <location>
        <begin position="202"/>
        <end position="224"/>
    </location>
</feature>
<keyword evidence="4 7" id="KW-0812">Transmembrane</keyword>
<dbReference type="GO" id="GO:0005886">
    <property type="term" value="C:plasma membrane"/>
    <property type="evidence" value="ECO:0007669"/>
    <property type="project" value="UniProtKB-SubCell"/>
</dbReference>
<proteinExistence type="inferred from homology"/>
<dbReference type="AlphaFoldDB" id="A0A537L3E4"/>
<protein>
    <submittedName>
        <fullName evidence="9">ABC transporter permease</fullName>
    </submittedName>
</protein>
<comment type="similarity">
    <text evidence="7">Belongs to the binding-protein-dependent transport system permease family.</text>
</comment>
<dbReference type="InterPro" id="IPR035906">
    <property type="entry name" value="MetI-like_sf"/>
</dbReference>
<evidence type="ECO:0000259" key="8">
    <source>
        <dbReference type="PROSITE" id="PS50928"/>
    </source>
</evidence>
<keyword evidence="6 7" id="KW-0472">Membrane</keyword>
<evidence type="ECO:0000256" key="5">
    <source>
        <dbReference type="ARBA" id="ARBA00022989"/>
    </source>
</evidence>
<feature type="domain" description="ABC transmembrane type-1" evidence="8">
    <location>
        <begin position="68"/>
        <end position="254"/>
    </location>
</feature>
<dbReference type="Pfam" id="PF00528">
    <property type="entry name" value="BPD_transp_1"/>
    <property type="match status" value="1"/>
</dbReference>
<keyword evidence="2 7" id="KW-0813">Transport</keyword>